<feature type="domain" description="DUF4806" evidence="1">
    <location>
        <begin position="277"/>
        <end position="349"/>
    </location>
</feature>
<proteinExistence type="predicted"/>
<name>A0ABQ9ZWL7_9CRUS</name>
<organism evidence="2 3">
    <name type="scientific">Daphnia magna</name>
    <dbReference type="NCBI Taxonomy" id="35525"/>
    <lineage>
        <taxon>Eukaryota</taxon>
        <taxon>Metazoa</taxon>
        <taxon>Ecdysozoa</taxon>
        <taxon>Arthropoda</taxon>
        <taxon>Crustacea</taxon>
        <taxon>Branchiopoda</taxon>
        <taxon>Diplostraca</taxon>
        <taxon>Cladocera</taxon>
        <taxon>Anomopoda</taxon>
        <taxon>Daphniidae</taxon>
        <taxon>Daphnia</taxon>
    </lineage>
</organism>
<gene>
    <name evidence="2" type="ORF">OUZ56_032241</name>
</gene>
<dbReference type="Proteomes" id="UP001234178">
    <property type="component" value="Unassembled WGS sequence"/>
</dbReference>
<sequence>MTTYLVVKFRDSTRANEVVPGSWFRNGECALPLKNIRRAAEECTVLKTAWRRHACTIVSTHDSYQKALKRKEEMDTSESAEAFISSCGKNLRSEGSKRIQRQKDAIAQRPSIQSSLPALHFVSPDEDDIEQDVVETVELSCPVLSKGLIANVSFAGESDDSMLEDIAITKTFNDGPVTRSKVAHSPCQAITFPRTSQEIYQPRTRTPPRVSPERRTSFEKYVIRMLKNQNRYLRVMAREVAEVKSEQKELRKLLLRRKSMAEVNNNTEDIGLPAFQKHVALPLQSVEDFKYFEEELLKEDVRKNLVYMLRSFFERNLDDTVRRIWREVMSDDLMKLYTWSGTPKPNSGKEKGLAVKGSRLLLAVIEAVKHGEFERTTIPKIENITQIFIRKAVDRLKTKR</sequence>
<dbReference type="PANTHER" id="PTHR34153:SF2">
    <property type="entry name" value="SI:CH211-262H13.3-RELATED"/>
    <property type="match status" value="1"/>
</dbReference>
<dbReference type="PANTHER" id="PTHR34153">
    <property type="entry name" value="SI:CH211-262H13.3-RELATED-RELATED"/>
    <property type="match status" value="1"/>
</dbReference>
<comment type="caution">
    <text evidence="2">The sequence shown here is derived from an EMBL/GenBank/DDBJ whole genome shotgun (WGS) entry which is preliminary data.</text>
</comment>
<dbReference type="EMBL" id="JAOYFB010000005">
    <property type="protein sequence ID" value="KAK4017294.1"/>
    <property type="molecule type" value="Genomic_DNA"/>
</dbReference>
<keyword evidence="3" id="KW-1185">Reference proteome</keyword>
<reference evidence="2 3" key="1">
    <citation type="journal article" date="2023" name="Nucleic Acids Res.">
        <title>The hologenome of Daphnia magna reveals possible DNA methylation and microbiome-mediated evolution of the host genome.</title>
        <authorList>
            <person name="Chaturvedi A."/>
            <person name="Li X."/>
            <person name="Dhandapani V."/>
            <person name="Marshall H."/>
            <person name="Kissane S."/>
            <person name="Cuenca-Cambronero M."/>
            <person name="Asole G."/>
            <person name="Calvet F."/>
            <person name="Ruiz-Romero M."/>
            <person name="Marangio P."/>
            <person name="Guigo R."/>
            <person name="Rago D."/>
            <person name="Mirbahai L."/>
            <person name="Eastwood N."/>
            <person name="Colbourne J.K."/>
            <person name="Zhou J."/>
            <person name="Mallon E."/>
            <person name="Orsini L."/>
        </authorList>
    </citation>
    <scope>NUCLEOTIDE SEQUENCE [LARGE SCALE GENOMIC DNA]</scope>
    <source>
        <strain evidence="2">LRV0_1</strain>
    </source>
</reference>
<dbReference type="InterPro" id="IPR032071">
    <property type="entry name" value="DUF4806"/>
</dbReference>
<evidence type="ECO:0000313" key="2">
    <source>
        <dbReference type="EMBL" id="KAK4017294.1"/>
    </source>
</evidence>
<evidence type="ECO:0000313" key="3">
    <source>
        <dbReference type="Proteomes" id="UP001234178"/>
    </source>
</evidence>
<accession>A0ABQ9ZWL7</accession>
<protein>
    <recommendedName>
        <fullName evidence="1">DUF4806 domain-containing protein</fullName>
    </recommendedName>
</protein>
<dbReference type="Pfam" id="PF16064">
    <property type="entry name" value="DUF4806"/>
    <property type="match status" value="1"/>
</dbReference>
<evidence type="ECO:0000259" key="1">
    <source>
        <dbReference type="Pfam" id="PF16064"/>
    </source>
</evidence>